<keyword evidence="2" id="KW-1185">Reference proteome</keyword>
<feature type="non-terminal residue" evidence="1">
    <location>
        <position position="1"/>
    </location>
</feature>
<gene>
    <name evidence="1" type="ORF">RPERSI_LOCUS34353</name>
</gene>
<reference evidence="1" key="1">
    <citation type="submission" date="2021-06" db="EMBL/GenBank/DDBJ databases">
        <authorList>
            <person name="Kallberg Y."/>
            <person name="Tangrot J."/>
            <person name="Rosling A."/>
        </authorList>
    </citation>
    <scope>NUCLEOTIDE SEQUENCE</scope>
    <source>
        <strain evidence="1">MA461A</strain>
    </source>
</reference>
<name>A0ACA9SV46_9GLOM</name>
<accession>A0ACA9SV46</accession>
<comment type="caution">
    <text evidence="1">The sequence shown here is derived from an EMBL/GenBank/DDBJ whole genome shotgun (WGS) entry which is preliminary data.</text>
</comment>
<evidence type="ECO:0000313" key="2">
    <source>
        <dbReference type="Proteomes" id="UP000789920"/>
    </source>
</evidence>
<sequence>QTQIQVDSSDMIQSDTEDEVVNLLEVLTDCKTHWNSTYLAWKRILSLHLAILILVTTLRNKSDAVSK</sequence>
<evidence type="ECO:0000313" key="1">
    <source>
        <dbReference type="EMBL" id="CAG8846866.1"/>
    </source>
</evidence>
<organism evidence="1 2">
    <name type="scientific">Racocetra persica</name>
    <dbReference type="NCBI Taxonomy" id="160502"/>
    <lineage>
        <taxon>Eukaryota</taxon>
        <taxon>Fungi</taxon>
        <taxon>Fungi incertae sedis</taxon>
        <taxon>Mucoromycota</taxon>
        <taxon>Glomeromycotina</taxon>
        <taxon>Glomeromycetes</taxon>
        <taxon>Diversisporales</taxon>
        <taxon>Gigasporaceae</taxon>
        <taxon>Racocetra</taxon>
    </lineage>
</organism>
<dbReference type="EMBL" id="CAJVQC010153224">
    <property type="protein sequence ID" value="CAG8846866.1"/>
    <property type="molecule type" value="Genomic_DNA"/>
</dbReference>
<protein>
    <submittedName>
        <fullName evidence="1">1590_t:CDS:1</fullName>
    </submittedName>
</protein>
<dbReference type="Proteomes" id="UP000789920">
    <property type="component" value="Unassembled WGS sequence"/>
</dbReference>
<proteinExistence type="predicted"/>